<keyword evidence="6" id="KW-0408">Iron</keyword>
<dbReference type="Proteomes" id="UP001328733">
    <property type="component" value="Unassembled WGS sequence"/>
</dbReference>
<dbReference type="GO" id="GO:0022900">
    <property type="term" value="P:electron transport chain"/>
    <property type="evidence" value="ECO:0007669"/>
    <property type="project" value="InterPro"/>
</dbReference>
<dbReference type="GO" id="GO:0009055">
    <property type="term" value="F:electron transfer activity"/>
    <property type="evidence" value="ECO:0007669"/>
    <property type="project" value="InterPro"/>
</dbReference>
<evidence type="ECO:0000256" key="5">
    <source>
        <dbReference type="ARBA" id="ARBA00022982"/>
    </source>
</evidence>
<dbReference type="Gene3D" id="3.10.20.30">
    <property type="match status" value="1"/>
</dbReference>
<dbReference type="InterPro" id="IPR010241">
    <property type="entry name" value="Fd_pln"/>
</dbReference>
<dbReference type="PROSITE" id="PS00197">
    <property type="entry name" value="2FE2S_FER_1"/>
    <property type="match status" value="1"/>
</dbReference>
<name>A0AAW9QQF0_9CHRO</name>
<evidence type="ECO:0000256" key="4">
    <source>
        <dbReference type="ARBA" id="ARBA00022723"/>
    </source>
</evidence>
<dbReference type="PROSITE" id="PS51085">
    <property type="entry name" value="2FE2S_FER_2"/>
    <property type="match status" value="1"/>
</dbReference>
<dbReference type="Pfam" id="PF00111">
    <property type="entry name" value="Fer2"/>
    <property type="match status" value="1"/>
</dbReference>
<keyword evidence="11" id="KW-1185">Reference proteome</keyword>
<accession>A0AAW9QQF0</accession>
<proteinExistence type="inferred from homology"/>
<dbReference type="RefSeq" id="WP_332862952.1">
    <property type="nucleotide sequence ID" value="NZ_JBAFSM010000001.1"/>
</dbReference>
<dbReference type="GO" id="GO:0051537">
    <property type="term" value="F:2 iron, 2 sulfur cluster binding"/>
    <property type="evidence" value="ECO:0007669"/>
    <property type="project" value="UniProtKB-KW"/>
</dbReference>
<keyword evidence="5" id="KW-0249">Electron transport</keyword>
<dbReference type="NCBIfam" id="TIGR02008">
    <property type="entry name" value="fdx_plant"/>
    <property type="match status" value="1"/>
</dbReference>
<evidence type="ECO:0000313" key="11">
    <source>
        <dbReference type="Proteomes" id="UP001328733"/>
    </source>
</evidence>
<evidence type="ECO:0000256" key="2">
    <source>
        <dbReference type="ARBA" id="ARBA00022448"/>
    </source>
</evidence>
<dbReference type="SUPFAM" id="SSF54292">
    <property type="entry name" value="2Fe-2S ferredoxin-like"/>
    <property type="match status" value="1"/>
</dbReference>
<evidence type="ECO:0000313" key="10">
    <source>
        <dbReference type="EMBL" id="MEG3435501.1"/>
    </source>
</evidence>
<sequence length="98" mass="10760">MATYQVTLIDRSRDFRQTIPVPDTESILDEAAEQGIKIPFECVVGACAVCESKLVSGTVDQEEQMILSEKRVAEGYVVTCVAKPTSDCTLEIALDNYL</sequence>
<dbReference type="InterPro" id="IPR006058">
    <property type="entry name" value="2Fe2S_fd_BS"/>
</dbReference>
<organism evidence="10 11">
    <name type="scientific">Pannus brasiliensis CCIBt3594</name>
    <dbReference type="NCBI Taxonomy" id="1427578"/>
    <lineage>
        <taxon>Bacteria</taxon>
        <taxon>Bacillati</taxon>
        <taxon>Cyanobacteriota</taxon>
        <taxon>Cyanophyceae</taxon>
        <taxon>Oscillatoriophycideae</taxon>
        <taxon>Chroococcales</taxon>
        <taxon>Microcystaceae</taxon>
        <taxon>Pannus</taxon>
    </lineage>
</organism>
<comment type="caution">
    <text evidence="10">The sequence shown here is derived from an EMBL/GenBank/DDBJ whole genome shotgun (WGS) entry which is preliminary data.</text>
</comment>
<dbReference type="InterPro" id="IPR036010">
    <property type="entry name" value="2Fe-2S_ferredoxin-like_sf"/>
</dbReference>
<dbReference type="GO" id="GO:0046872">
    <property type="term" value="F:metal ion binding"/>
    <property type="evidence" value="ECO:0007669"/>
    <property type="project" value="UniProtKB-KW"/>
</dbReference>
<gene>
    <name evidence="10" type="ORF">V0288_00065</name>
</gene>
<dbReference type="CDD" id="cd00207">
    <property type="entry name" value="fer2"/>
    <property type="match status" value="1"/>
</dbReference>
<dbReference type="PANTHER" id="PTHR43112:SF3">
    <property type="entry name" value="FERREDOXIN-2, CHLOROPLASTIC"/>
    <property type="match status" value="1"/>
</dbReference>
<keyword evidence="7" id="KW-0411">Iron-sulfur</keyword>
<keyword evidence="2" id="KW-0813">Transport</keyword>
<dbReference type="InterPro" id="IPR012675">
    <property type="entry name" value="Beta-grasp_dom_sf"/>
</dbReference>
<evidence type="ECO:0000256" key="7">
    <source>
        <dbReference type="ARBA" id="ARBA00023014"/>
    </source>
</evidence>
<keyword evidence="4" id="KW-0479">Metal-binding</keyword>
<evidence type="ECO:0000256" key="1">
    <source>
        <dbReference type="ARBA" id="ARBA00007874"/>
    </source>
</evidence>
<dbReference type="PANTHER" id="PTHR43112">
    <property type="entry name" value="FERREDOXIN"/>
    <property type="match status" value="1"/>
</dbReference>
<dbReference type="EMBL" id="JBAFSM010000001">
    <property type="protein sequence ID" value="MEG3435501.1"/>
    <property type="molecule type" value="Genomic_DNA"/>
</dbReference>
<comment type="cofactor">
    <cofactor evidence="8">
        <name>[2Fe-2S] cluster</name>
        <dbReference type="ChEBI" id="CHEBI:190135"/>
    </cofactor>
</comment>
<evidence type="ECO:0000256" key="8">
    <source>
        <dbReference type="ARBA" id="ARBA00034078"/>
    </source>
</evidence>
<comment type="similarity">
    <text evidence="1">Belongs to the 2Fe2S plant-type ferredoxin family.</text>
</comment>
<protein>
    <submittedName>
        <fullName evidence="10">2Fe-2S iron-sulfur cluster-binding protein</fullName>
    </submittedName>
</protein>
<dbReference type="InterPro" id="IPR001041">
    <property type="entry name" value="2Fe-2S_ferredoxin-type"/>
</dbReference>
<feature type="domain" description="2Fe-2S ferredoxin-type" evidence="9">
    <location>
        <begin position="4"/>
        <end position="96"/>
    </location>
</feature>
<reference evidence="10 11" key="1">
    <citation type="submission" date="2024-01" db="EMBL/GenBank/DDBJ databases">
        <title>Genomic insights into the taxonomy and metabolism of the cyanobacterium Pannus brasiliensis CCIBt3594.</title>
        <authorList>
            <person name="Machado M."/>
            <person name="Botero N.B."/>
            <person name="Andreote A.P.D."/>
            <person name="Feitosa A.M.T."/>
            <person name="Popin R."/>
            <person name="Sivonen K."/>
            <person name="Fiore M.F."/>
        </authorList>
    </citation>
    <scope>NUCLEOTIDE SEQUENCE [LARGE SCALE GENOMIC DNA]</scope>
    <source>
        <strain evidence="10 11">CCIBt3594</strain>
    </source>
</reference>
<evidence type="ECO:0000256" key="6">
    <source>
        <dbReference type="ARBA" id="ARBA00023004"/>
    </source>
</evidence>
<evidence type="ECO:0000256" key="3">
    <source>
        <dbReference type="ARBA" id="ARBA00022714"/>
    </source>
</evidence>
<keyword evidence="3" id="KW-0001">2Fe-2S</keyword>
<evidence type="ECO:0000259" key="9">
    <source>
        <dbReference type="PROSITE" id="PS51085"/>
    </source>
</evidence>
<dbReference type="AlphaFoldDB" id="A0AAW9QQF0"/>